<dbReference type="InterPro" id="IPR027478">
    <property type="entry name" value="LdcA_N"/>
</dbReference>
<feature type="active site" description="Charge relay system" evidence="3">
    <location>
        <position position="232"/>
    </location>
</feature>
<dbReference type="InterPro" id="IPR003507">
    <property type="entry name" value="S66_fam"/>
</dbReference>
<gene>
    <name evidence="6" type="ORF">EPH95_16285</name>
</gene>
<dbReference type="SUPFAM" id="SSF141986">
    <property type="entry name" value="LD-carboxypeptidase A C-terminal domain-like"/>
    <property type="match status" value="1"/>
</dbReference>
<evidence type="ECO:0000256" key="2">
    <source>
        <dbReference type="ARBA" id="ARBA00022801"/>
    </source>
</evidence>
<dbReference type="SUPFAM" id="SSF52317">
    <property type="entry name" value="Class I glutamine amidotransferase-like"/>
    <property type="match status" value="1"/>
</dbReference>
<name>A0A514LLY9_9BACI</name>
<dbReference type="Pfam" id="PF02016">
    <property type="entry name" value="Peptidase_S66"/>
    <property type="match status" value="1"/>
</dbReference>
<feature type="domain" description="LD-carboxypeptidase N-terminal" evidence="4">
    <location>
        <begin position="10"/>
        <end position="129"/>
    </location>
</feature>
<evidence type="ECO:0000259" key="4">
    <source>
        <dbReference type="Pfam" id="PF02016"/>
    </source>
</evidence>
<keyword evidence="6" id="KW-0645">Protease</keyword>
<dbReference type="GO" id="GO:0004180">
    <property type="term" value="F:carboxypeptidase activity"/>
    <property type="evidence" value="ECO:0007669"/>
    <property type="project" value="UniProtKB-KW"/>
</dbReference>
<comment type="similarity">
    <text evidence="1">Belongs to the peptidase S66 family.</text>
</comment>
<dbReference type="RefSeq" id="WP_142091049.1">
    <property type="nucleotide sequence ID" value="NZ_CP035485.1"/>
</dbReference>
<dbReference type="AlphaFoldDB" id="A0A514LLY9"/>
<feature type="domain" description="LD-carboxypeptidase C-terminal" evidence="5">
    <location>
        <begin position="200"/>
        <end position="315"/>
    </location>
</feature>
<sequence>MEPLKKEDAIGIFTPSSPATVTANQRFERAKTFLEEQDFTIVEGKLTGRMDGYRSGSPKERAAELNELIRNPNIKMIMSTIGGTNANSMLPYIDYEAFKNNPKLVVGYSDVTAILLALYAKTGISTYYGPALVPSFGEFEPLVNDTYRYFEQYFMQTSKLPYDVPTPPFWSDERVNWQEKTTDKRLFENEWVTGHSGVAEGRLVGGNVNAMYGFIGSPYFPAIEKGDILLVEDSTKDASIVEKNFAMLKAQGVFDKVSGIILGKHEQYNDLGTGKQPLDLLMEQLDGLEIPILAEFDTCHTHPMHPLAIGKKVKLDAARKKVFCTEDWLDILS</sequence>
<dbReference type="Gene3D" id="3.40.50.10740">
    <property type="entry name" value="Class I glutamine amidotransferase-like"/>
    <property type="match status" value="1"/>
</dbReference>
<dbReference type="Proteomes" id="UP000319756">
    <property type="component" value="Chromosome"/>
</dbReference>
<dbReference type="EMBL" id="CP035485">
    <property type="protein sequence ID" value="QDI92545.1"/>
    <property type="molecule type" value="Genomic_DNA"/>
</dbReference>
<organism evidence="6 7">
    <name type="scientific">Salicibibacter halophilus</name>
    <dbReference type="NCBI Taxonomy" id="2502791"/>
    <lineage>
        <taxon>Bacteria</taxon>
        <taxon>Bacillati</taxon>
        <taxon>Bacillota</taxon>
        <taxon>Bacilli</taxon>
        <taxon>Bacillales</taxon>
        <taxon>Bacillaceae</taxon>
        <taxon>Salicibibacter</taxon>
    </lineage>
</organism>
<evidence type="ECO:0000256" key="1">
    <source>
        <dbReference type="ARBA" id="ARBA00010233"/>
    </source>
</evidence>
<dbReference type="InterPro" id="IPR027461">
    <property type="entry name" value="Carboxypeptidase_A_C_sf"/>
</dbReference>
<dbReference type="PANTHER" id="PTHR30237">
    <property type="entry name" value="MURAMOYLTETRAPEPTIDE CARBOXYPEPTIDASE"/>
    <property type="match status" value="1"/>
</dbReference>
<dbReference type="OrthoDB" id="9807329at2"/>
<dbReference type="InterPro" id="IPR040921">
    <property type="entry name" value="Peptidase_S66C"/>
</dbReference>
<proteinExistence type="inferred from homology"/>
<evidence type="ECO:0000256" key="3">
    <source>
        <dbReference type="PIRSR" id="PIRSR028757-1"/>
    </source>
</evidence>
<keyword evidence="7" id="KW-1185">Reference proteome</keyword>
<dbReference type="InterPro" id="IPR040449">
    <property type="entry name" value="Peptidase_S66_N"/>
</dbReference>
<keyword evidence="6" id="KW-0121">Carboxypeptidase</keyword>
<protein>
    <submittedName>
        <fullName evidence="6">LD-carboxypeptidase</fullName>
    </submittedName>
</protein>
<dbReference type="PANTHER" id="PTHR30237:SF5">
    <property type="entry name" value="CARBOXYPEPTIDASE VC_A0337-RELATED"/>
    <property type="match status" value="1"/>
</dbReference>
<feature type="active site" description="Nucleophile" evidence="3">
    <location>
        <position position="109"/>
    </location>
</feature>
<feature type="active site" description="Charge relay system" evidence="3">
    <location>
        <position position="300"/>
    </location>
</feature>
<dbReference type="PIRSF" id="PIRSF028757">
    <property type="entry name" value="LD-carboxypeptidase"/>
    <property type="match status" value="1"/>
</dbReference>
<dbReference type="KEGG" id="sale:EPH95_16285"/>
<keyword evidence="2" id="KW-0378">Hydrolase</keyword>
<evidence type="ECO:0000259" key="5">
    <source>
        <dbReference type="Pfam" id="PF17676"/>
    </source>
</evidence>
<dbReference type="Gene3D" id="3.50.30.60">
    <property type="entry name" value="LD-carboxypeptidase A C-terminal domain-like"/>
    <property type="match status" value="1"/>
</dbReference>
<evidence type="ECO:0000313" key="7">
    <source>
        <dbReference type="Proteomes" id="UP000319756"/>
    </source>
</evidence>
<dbReference type="CDD" id="cd07062">
    <property type="entry name" value="Peptidase_S66_mccF_like"/>
    <property type="match status" value="1"/>
</dbReference>
<evidence type="ECO:0000313" key="6">
    <source>
        <dbReference type="EMBL" id="QDI92545.1"/>
    </source>
</evidence>
<dbReference type="Pfam" id="PF17676">
    <property type="entry name" value="Peptidase_S66C"/>
    <property type="match status" value="1"/>
</dbReference>
<accession>A0A514LLY9</accession>
<reference evidence="7" key="1">
    <citation type="submission" date="2019-01" db="EMBL/GenBank/DDBJ databases">
        <title>Genomic analysis of Salicibibacter sp. NKC3-5.</title>
        <authorList>
            <person name="Oh Y.J."/>
        </authorList>
    </citation>
    <scope>NUCLEOTIDE SEQUENCE [LARGE SCALE GENOMIC DNA]</scope>
    <source>
        <strain evidence="7">NKC3-5</strain>
    </source>
</reference>
<dbReference type="InterPro" id="IPR029062">
    <property type="entry name" value="Class_I_gatase-like"/>
</dbReference>